<dbReference type="InterPro" id="IPR000182">
    <property type="entry name" value="GNAT_dom"/>
</dbReference>
<dbReference type="GO" id="GO:0016747">
    <property type="term" value="F:acyltransferase activity, transferring groups other than amino-acyl groups"/>
    <property type="evidence" value="ECO:0007669"/>
    <property type="project" value="InterPro"/>
</dbReference>
<keyword evidence="5" id="KW-1185">Reference proteome</keyword>
<evidence type="ECO:0000313" key="4">
    <source>
        <dbReference type="Proteomes" id="UP000232164"/>
    </source>
</evidence>
<reference evidence="2 4" key="2">
    <citation type="submission" date="2017-12" db="EMBL/GenBank/DDBJ databases">
        <title>Genome sequence of Rhizobium sullae HCNT1 isolated from Sulla coronaria nodules and featuring peculiar denitrification phenotypes.</title>
        <authorList>
            <person name="De Diego-Diaz B."/>
            <person name="Treu L."/>
            <person name="Campanaro S."/>
            <person name="Da Silva Duarte V."/>
            <person name="Basaglia M."/>
            <person name="Favaro L."/>
            <person name="Casella S."/>
            <person name="Squartini A."/>
        </authorList>
    </citation>
    <scope>NUCLEOTIDE SEQUENCE [LARGE SCALE GENOMIC DNA]</scope>
    <source>
        <strain evidence="2 4">HCNT1</strain>
    </source>
</reference>
<dbReference type="EMBL" id="CP104144">
    <property type="protein sequence ID" value="UWU18773.1"/>
    <property type="molecule type" value="Genomic_DNA"/>
</dbReference>
<dbReference type="CDD" id="cd04301">
    <property type="entry name" value="NAT_SF"/>
    <property type="match status" value="1"/>
</dbReference>
<accession>A0A2N0DB91</accession>
<dbReference type="Proteomes" id="UP001060123">
    <property type="component" value="Plasmid pWSM1592_1"/>
</dbReference>
<reference evidence="2 4" key="1">
    <citation type="submission" date="2017-11" db="EMBL/GenBank/DDBJ databases">
        <authorList>
            <person name="Han C.G."/>
        </authorList>
    </citation>
    <scope>NUCLEOTIDE SEQUENCE [LARGE SCALE GENOMIC DNA]</scope>
    <source>
        <strain evidence="2 4">HCNT1</strain>
    </source>
</reference>
<keyword evidence="3" id="KW-0614">Plasmid</keyword>
<dbReference type="PANTHER" id="PTHR43792:SF13">
    <property type="entry name" value="ACETYLTRANSFERASE"/>
    <property type="match status" value="1"/>
</dbReference>
<proteinExistence type="predicted"/>
<gene>
    <name evidence="2" type="ORF">CWR43_10215</name>
    <name evidence="3" type="ORF">N2599_26670</name>
</gene>
<dbReference type="InterPro" id="IPR051531">
    <property type="entry name" value="N-acetyltransferase"/>
</dbReference>
<dbReference type="Gene3D" id="3.40.630.30">
    <property type="match status" value="1"/>
</dbReference>
<feature type="domain" description="N-acetyltransferase" evidence="1">
    <location>
        <begin position="1"/>
        <end position="155"/>
    </location>
</feature>
<dbReference type="Pfam" id="PF13302">
    <property type="entry name" value="Acetyltransf_3"/>
    <property type="match status" value="1"/>
</dbReference>
<reference evidence="3" key="3">
    <citation type="submission" date="2022-09" db="EMBL/GenBank/DDBJ databases">
        <title>Australian commercial rhizobial inoculants.</title>
        <authorList>
            <person name="Kohlmeier M.G."/>
            <person name="O'Hara G.W."/>
            <person name="Colombi E."/>
            <person name="Ramsay J.P."/>
            <person name="Terpolilli J."/>
        </authorList>
    </citation>
    <scope>NUCLEOTIDE SEQUENCE</scope>
    <source>
        <strain evidence="3">WSM1592</strain>
        <plasmid evidence="3">pWSM1592_1</plasmid>
    </source>
</reference>
<keyword evidence="2" id="KW-0808">Transferase</keyword>
<evidence type="ECO:0000313" key="2">
    <source>
        <dbReference type="EMBL" id="PKA43347.1"/>
    </source>
</evidence>
<dbReference type="STRING" id="1041146.GCA_000427985_06279"/>
<geneLocation type="plasmid" evidence="3 5">
    <name>pWSM1592_1</name>
</geneLocation>
<organism evidence="2 4">
    <name type="scientific">Rhizobium sullae</name>
    <name type="common">Rhizobium hedysari</name>
    <dbReference type="NCBI Taxonomy" id="50338"/>
    <lineage>
        <taxon>Bacteria</taxon>
        <taxon>Pseudomonadati</taxon>
        <taxon>Pseudomonadota</taxon>
        <taxon>Alphaproteobacteria</taxon>
        <taxon>Hyphomicrobiales</taxon>
        <taxon>Rhizobiaceae</taxon>
        <taxon>Rhizobium/Agrobacterium group</taxon>
        <taxon>Rhizobium</taxon>
    </lineage>
</organism>
<dbReference type="Proteomes" id="UP000232164">
    <property type="component" value="Unassembled WGS sequence"/>
</dbReference>
<dbReference type="RefSeq" id="WP_027509676.1">
    <property type="nucleotide sequence ID" value="NZ_CP104144.1"/>
</dbReference>
<evidence type="ECO:0000313" key="3">
    <source>
        <dbReference type="EMBL" id="UWU18773.1"/>
    </source>
</evidence>
<dbReference type="PANTHER" id="PTHR43792">
    <property type="entry name" value="GNAT FAMILY, PUTATIVE (AFU_ORTHOLOGUE AFUA_3G00765)-RELATED-RELATED"/>
    <property type="match status" value="1"/>
</dbReference>
<dbReference type="PROSITE" id="PS51186">
    <property type="entry name" value="GNAT"/>
    <property type="match status" value="1"/>
</dbReference>
<dbReference type="InterPro" id="IPR016181">
    <property type="entry name" value="Acyl_CoA_acyltransferase"/>
</dbReference>
<sequence>MIVEATTCDFEALLKGTAPRNLRVVRDGTIAPPDVLEMLSKLADEIRPWFAPSAWLIVGEDEVVGLCSIVRVPQGGDIHIGYGVAPARQGRGYTSRAIGELLSWGRADPRVVQISAETGVENIASQRVLERNGFIRIGERVDMEDGPLICWRAMTA</sequence>
<dbReference type="AlphaFoldDB" id="A0A2N0DB91"/>
<dbReference type="EMBL" id="PIQN01000007">
    <property type="protein sequence ID" value="PKA43347.1"/>
    <property type="molecule type" value="Genomic_DNA"/>
</dbReference>
<name>A0A2N0DB91_RHISU</name>
<evidence type="ECO:0000313" key="5">
    <source>
        <dbReference type="Proteomes" id="UP001060123"/>
    </source>
</evidence>
<dbReference type="SUPFAM" id="SSF55729">
    <property type="entry name" value="Acyl-CoA N-acyltransferases (Nat)"/>
    <property type="match status" value="1"/>
</dbReference>
<evidence type="ECO:0000259" key="1">
    <source>
        <dbReference type="PROSITE" id="PS51186"/>
    </source>
</evidence>
<protein>
    <submittedName>
        <fullName evidence="2 3">N-acetyltransferase</fullName>
    </submittedName>
</protein>